<reference evidence="3" key="1">
    <citation type="journal article" date="2013" name="Genome Announc.">
        <title>Draft genome sequence of the ascomycete Phaeoacremonium aleophilum strain UCR-PA7, a causal agent of the esca disease complex in grapevines.</title>
        <authorList>
            <person name="Blanco-Ulate B."/>
            <person name="Rolshausen P."/>
            <person name="Cantu D."/>
        </authorList>
    </citation>
    <scope>NUCLEOTIDE SEQUENCE [LARGE SCALE GENOMIC DNA]</scope>
    <source>
        <strain evidence="3">UCR-PA7</strain>
    </source>
</reference>
<evidence type="ECO:0000313" key="3">
    <source>
        <dbReference type="Proteomes" id="UP000014074"/>
    </source>
</evidence>
<dbReference type="Proteomes" id="UP000014074">
    <property type="component" value="Unassembled WGS sequence"/>
</dbReference>
<evidence type="ECO:0000256" key="1">
    <source>
        <dbReference type="SAM" id="Coils"/>
    </source>
</evidence>
<dbReference type="GO" id="GO:0070939">
    <property type="term" value="C:Dsl1/NZR complex"/>
    <property type="evidence" value="ECO:0007669"/>
    <property type="project" value="InterPro"/>
</dbReference>
<dbReference type="eggNOG" id="KOG2218">
    <property type="taxonomic scope" value="Eukaryota"/>
</dbReference>
<dbReference type="GO" id="GO:0060628">
    <property type="term" value="P:regulation of ER to Golgi vesicle-mediated transport"/>
    <property type="evidence" value="ECO:0007669"/>
    <property type="project" value="TreeGrafter"/>
</dbReference>
<feature type="coiled-coil region" evidence="1">
    <location>
        <begin position="63"/>
        <end position="97"/>
    </location>
</feature>
<keyword evidence="3" id="KW-1185">Reference proteome</keyword>
<dbReference type="OrthoDB" id="2189254at2759"/>
<keyword evidence="1" id="KW-0175">Coiled coil</keyword>
<name>R8BFF9_PHAM7</name>
<dbReference type="GO" id="GO:0006888">
    <property type="term" value="P:endoplasmic reticulum to Golgi vesicle-mediated transport"/>
    <property type="evidence" value="ECO:0007669"/>
    <property type="project" value="InterPro"/>
</dbReference>
<dbReference type="Pfam" id="PF04437">
    <property type="entry name" value="RINT1_TIP1"/>
    <property type="match status" value="1"/>
</dbReference>
<gene>
    <name evidence="2" type="ORF">UCRPA7_6468</name>
</gene>
<dbReference type="KEGG" id="tmn:UCRPA7_6468"/>
<dbReference type="GeneID" id="19327127"/>
<sequence>MLPDVNKATLVKTSTHISTSGLTKYISSTTTMASFASPQFQSMEPDIRLEDYLDDKLQSTTDLENLDSLLANVEVQRSQLQSQLDDATKELELARRSTGDRQSSLLSQINEFQKLQQSIDVRLQIVAASDAPDEAIRRLEQPMKQLQKLDLAHKYLVLLQDVEDLRSAARSHLPQSPKEALQPYTRLKQLSIYMKELQGPADEAAVHLVNHVAKITASLWDEMKMTMWAELETILNQRGWPKVDPRSDIDQEWRDCFEKLMDLQVPEVLYSDITVSLLPIDVMAQIFVKEFRFHFLSDKVTSNPQSIGTHCFPWFLALLEKWEDFFRDNFSIILASKFHETPVSDKMVYMDPTCALITSLLPVLREKLDSSVAVALNDPAFFSSLLSQLMTFDENLRSRYNYDGGDPERGWGGLASEVLDKHFGQWLSAEKDFALERYKVIMASPDARNIDYEYNGPGKTKPTYGAVRVTDLLRSVTSQYERVRRFSHKLRFLIDIQLELLDAYHDRLKESLEAYYSITSTLGRTLHGITADQVAALEGTGAFETLCKVYGSADHVINILKDWSNEEFFVTLWEQLQARAKKSEDQSNLAGGMSYDHVRERTSSVVGNEEDGDDGVLFDETIAAYSARRKTAQEFLVAAIVESHQKAFRPYLQRPQWTTINEESSAIDPYQLAITAELDEPLRIMKRNIEFLVKALSTATFRRIWREALDKLQDSLWSEVLMRQNFTTFGAAQFFRDVHAIASLVDRYIPDGSAALASLWDGVKLLNLPVEAQEGGVSLKQASDRVFTDNTEAKKLLEDLQIESLTPANARHILQRRVENSE</sequence>
<dbReference type="PANTHER" id="PTHR13520">
    <property type="entry name" value="RAD50-INTERACTING PROTEIN 1 RINT-1"/>
    <property type="match status" value="1"/>
</dbReference>
<dbReference type="PROSITE" id="PS51386">
    <property type="entry name" value="RINT1_TIP20"/>
    <property type="match status" value="1"/>
</dbReference>
<dbReference type="HOGENOM" id="CLU_015529_1_0_1"/>
<dbReference type="EMBL" id="KB933244">
    <property type="protein sequence ID" value="EON98022.1"/>
    <property type="molecule type" value="Genomic_DNA"/>
</dbReference>
<evidence type="ECO:0000313" key="2">
    <source>
        <dbReference type="EMBL" id="EON98022.1"/>
    </source>
</evidence>
<dbReference type="Gene3D" id="1.20.58.670">
    <property type="entry name" value="Dsl1p vesicle tethering complex, Tip20p subunit, domain D"/>
    <property type="match status" value="1"/>
</dbReference>
<dbReference type="GO" id="GO:0006890">
    <property type="term" value="P:retrograde vesicle-mediated transport, Golgi to endoplasmic reticulum"/>
    <property type="evidence" value="ECO:0007669"/>
    <property type="project" value="InterPro"/>
</dbReference>
<proteinExistence type="predicted"/>
<dbReference type="InterPro" id="IPR042044">
    <property type="entry name" value="EXOC6PINT-1/Sec15/Tip20_C_dom2"/>
</dbReference>
<protein>
    <submittedName>
        <fullName evidence="2">Putative rint-1 family protein</fullName>
    </submittedName>
</protein>
<dbReference type="RefSeq" id="XP_007917197.1">
    <property type="nucleotide sequence ID" value="XM_007919006.1"/>
</dbReference>
<accession>R8BFF9</accession>
<dbReference type="AlphaFoldDB" id="R8BFF9"/>
<dbReference type="PANTHER" id="PTHR13520:SF0">
    <property type="entry name" value="RAD50-INTERACTING PROTEIN 1"/>
    <property type="match status" value="1"/>
</dbReference>
<organism evidence="2 3">
    <name type="scientific">Phaeoacremonium minimum (strain UCR-PA7)</name>
    <name type="common">Esca disease fungus</name>
    <name type="synonym">Togninia minima</name>
    <dbReference type="NCBI Taxonomy" id="1286976"/>
    <lineage>
        <taxon>Eukaryota</taxon>
        <taxon>Fungi</taxon>
        <taxon>Dikarya</taxon>
        <taxon>Ascomycota</taxon>
        <taxon>Pezizomycotina</taxon>
        <taxon>Sordariomycetes</taxon>
        <taxon>Sordariomycetidae</taxon>
        <taxon>Togniniales</taxon>
        <taxon>Togniniaceae</taxon>
        <taxon>Phaeoacremonium</taxon>
    </lineage>
</organism>
<dbReference type="InterPro" id="IPR007528">
    <property type="entry name" value="RINT1_Tip20"/>
</dbReference>